<gene>
    <name evidence="2" type="ORF">DFP72DRAFT_846691</name>
</gene>
<dbReference type="CDD" id="cd21037">
    <property type="entry name" value="MLKL_NTD"/>
    <property type="match status" value="1"/>
</dbReference>
<comment type="caution">
    <text evidence="2">The sequence shown here is derived from an EMBL/GenBank/DDBJ whole genome shotgun (WGS) entry which is preliminary data.</text>
</comment>
<evidence type="ECO:0000313" key="3">
    <source>
        <dbReference type="Proteomes" id="UP000521943"/>
    </source>
</evidence>
<dbReference type="InterPro" id="IPR059179">
    <property type="entry name" value="MLKL-like_MCAfunc"/>
</dbReference>
<name>A0A8H6M5E9_9AGAR</name>
<keyword evidence="3" id="KW-1185">Reference proteome</keyword>
<sequence length="350" mass="38446">MSTLEARAHVAVTRDWLSLELLLVETREVEGGKGDWVETRTTPMRQAQFKHLALTHQADHRQHPVGIGRFKWSWNLARRIPLRPSTCLMADIPGKSKPRSLRGHIKKLFRRNQPGQPESPKSRCPSIATSAGEGSESRTSVQPGPPNHATAPDSLKGRSNRVPSDLVANVLDPKPSTHLTDLTCDGTKGRVDEGNPSSSKGDCSVSTAGIGTKAYEGIKTSLRMMAQLGDVFPPVKSTAAGLLFIFDIVDAYGENRGEFDKLLKRVEVLSAIIASCPRDVSQEALDRFSGLSRTLREKEELLKQKLNPNRSKIERAILSSKDKEDVLKVTQEIKTVIEIAMVRLSGTTCA</sequence>
<dbReference type="Proteomes" id="UP000521943">
    <property type="component" value="Unassembled WGS sequence"/>
</dbReference>
<accession>A0A8H6M5E9</accession>
<protein>
    <submittedName>
        <fullName evidence="2">Uncharacterized protein</fullName>
    </submittedName>
</protein>
<dbReference type="EMBL" id="JACGCI010000026">
    <property type="protein sequence ID" value="KAF6756378.1"/>
    <property type="molecule type" value="Genomic_DNA"/>
</dbReference>
<proteinExistence type="predicted"/>
<reference evidence="2 3" key="1">
    <citation type="submission" date="2020-07" db="EMBL/GenBank/DDBJ databases">
        <title>Comparative genomics of pyrophilous fungi reveals a link between fire events and developmental genes.</title>
        <authorList>
            <consortium name="DOE Joint Genome Institute"/>
            <person name="Steindorff A.S."/>
            <person name="Carver A."/>
            <person name="Calhoun S."/>
            <person name="Stillman K."/>
            <person name="Liu H."/>
            <person name="Lipzen A."/>
            <person name="Pangilinan J."/>
            <person name="Labutti K."/>
            <person name="Bruns T.D."/>
            <person name="Grigoriev I.V."/>
        </authorList>
    </citation>
    <scope>NUCLEOTIDE SEQUENCE [LARGE SCALE GENOMIC DNA]</scope>
    <source>
        <strain evidence="2 3">CBS 144469</strain>
    </source>
</reference>
<feature type="compositionally biased region" description="Polar residues" evidence="1">
    <location>
        <begin position="195"/>
        <end position="204"/>
    </location>
</feature>
<evidence type="ECO:0000313" key="2">
    <source>
        <dbReference type="EMBL" id="KAF6756378.1"/>
    </source>
</evidence>
<organism evidence="2 3">
    <name type="scientific">Ephemerocybe angulata</name>
    <dbReference type="NCBI Taxonomy" id="980116"/>
    <lineage>
        <taxon>Eukaryota</taxon>
        <taxon>Fungi</taxon>
        <taxon>Dikarya</taxon>
        <taxon>Basidiomycota</taxon>
        <taxon>Agaricomycotina</taxon>
        <taxon>Agaricomycetes</taxon>
        <taxon>Agaricomycetidae</taxon>
        <taxon>Agaricales</taxon>
        <taxon>Agaricineae</taxon>
        <taxon>Psathyrellaceae</taxon>
        <taxon>Ephemerocybe</taxon>
    </lineage>
</organism>
<evidence type="ECO:0000256" key="1">
    <source>
        <dbReference type="SAM" id="MobiDB-lite"/>
    </source>
</evidence>
<dbReference type="AlphaFoldDB" id="A0A8H6M5E9"/>
<feature type="region of interest" description="Disordered" evidence="1">
    <location>
        <begin position="109"/>
        <end position="204"/>
    </location>
</feature>